<dbReference type="NCBIfam" id="TIGR02595">
    <property type="entry name" value="PEP_CTERM"/>
    <property type="match status" value="1"/>
</dbReference>
<name>A0A850GYI3_9SPHN</name>
<dbReference type="SUPFAM" id="SSF49329">
    <property type="entry name" value="Cu,Zn superoxide dismutase-like"/>
    <property type="match status" value="1"/>
</dbReference>
<dbReference type="Proteomes" id="UP000561438">
    <property type="component" value="Unassembled WGS sequence"/>
</dbReference>
<evidence type="ECO:0000256" key="1">
    <source>
        <dbReference type="ARBA" id="ARBA00010457"/>
    </source>
</evidence>
<keyword evidence="6" id="KW-1185">Reference proteome</keyword>
<keyword evidence="2" id="KW-1133">Transmembrane helix</keyword>
<evidence type="ECO:0000313" key="6">
    <source>
        <dbReference type="Proteomes" id="UP000561438"/>
    </source>
</evidence>
<evidence type="ECO:0000313" key="5">
    <source>
        <dbReference type="EMBL" id="NVD44694.1"/>
    </source>
</evidence>
<organism evidence="5 6">
    <name type="scientific">Qipengyuania atrilutea</name>
    <dbReference type="NCBI Taxonomy" id="2744473"/>
    <lineage>
        <taxon>Bacteria</taxon>
        <taxon>Pseudomonadati</taxon>
        <taxon>Pseudomonadota</taxon>
        <taxon>Alphaproteobacteria</taxon>
        <taxon>Sphingomonadales</taxon>
        <taxon>Erythrobacteraceae</taxon>
        <taxon>Qipengyuania</taxon>
    </lineage>
</organism>
<keyword evidence="2" id="KW-0472">Membrane</keyword>
<evidence type="ECO:0000256" key="2">
    <source>
        <dbReference type="SAM" id="Phobius"/>
    </source>
</evidence>
<proteinExistence type="inferred from homology"/>
<dbReference type="GO" id="GO:0046872">
    <property type="term" value="F:metal ion binding"/>
    <property type="evidence" value="ECO:0007669"/>
    <property type="project" value="InterPro"/>
</dbReference>
<feature type="signal peptide" evidence="3">
    <location>
        <begin position="1"/>
        <end position="28"/>
    </location>
</feature>
<evidence type="ECO:0000256" key="3">
    <source>
        <dbReference type="SAM" id="SignalP"/>
    </source>
</evidence>
<dbReference type="AlphaFoldDB" id="A0A850GYI3"/>
<keyword evidence="3" id="KW-0732">Signal</keyword>
<dbReference type="InterPro" id="IPR036423">
    <property type="entry name" value="SOD-like_Cu/Zn_dom_sf"/>
</dbReference>
<protein>
    <submittedName>
        <fullName evidence="5">PEPxxWA-CTERM sorting domain-containing protein</fullName>
    </submittedName>
</protein>
<evidence type="ECO:0000259" key="4">
    <source>
        <dbReference type="Pfam" id="PF07452"/>
    </source>
</evidence>
<dbReference type="Pfam" id="PF07452">
    <property type="entry name" value="CHRD"/>
    <property type="match status" value="1"/>
</dbReference>
<comment type="caution">
    <text evidence="5">The sequence shown here is derived from an EMBL/GenBank/DDBJ whole genome shotgun (WGS) entry which is preliminary data.</text>
</comment>
<dbReference type="GO" id="GO:0006801">
    <property type="term" value="P:superoxide metabolic process"/>
    <property type="evidence" value="ECO:0007669"/>
    <property type="project" value="InterPro"/>
</dbReference>
<feature type="domain" description="CHRD" evidence="4">
    <location>
        <begin position="39"/>
        <end position="92"/>
    </location>
</feature>
<feature type="transmembrane region" description="Helical" evidence="2">
    <location>
        <begin position="210"/>
        <end position="227"/>
    </location>
</feature>
<dbReference type="InterPro" id="IPR013424">
    <property type="entry name" value="Ice-binding_C"/>
</dbReference>
<accession>A0A850GYI3</accession>
<reference evidence="5 6" key="1">
    <citation type="submission" date="2020-06" db="EMBL/GenBank/DDBJ databases">
        <title>Altererythrobacter sp. HHU K3-1.</title>
        <authorList>
            <person name="Zhang D."/>
            <person name="Xue H."/>
        </authorList>
    </citation>
    <scope>NUCLEOTIDE SEQUENCE [LARGE SCALE GENOMIC DNA]</scope>
    <source>
        <strain evidence="5 6">HHU K3-1</strain>
    </source>
</reference>
<dbReference type="EMBL" id="JABWGV010000002">
    <property type="protein sequence ID" value="NVD44694.1"/>
    <property type="molecule type" value="Genomic_DNA"/>
</dbReference>
<dbReference type="InterPro" id="IPR010895">
    <property type="entry name" value="CHRD"/>
</dbReference>
<comment type="similarity">
    <text evidence="1">Belongs to the Cu-Zn superoxide dismutase family.</text>
</comment>
<feature type="chain" id="PRO_5032938853" evidence="3">
    <location>
        <begin position="29"/>
        <end position="241"/>
    </location>
</feature>
<gene>
    <name evidence="5" type="ORF">HUV48_06635</name>
</gene>
<sequence length="241" mass="25187">MILPTLSLRSAAALGTAAAIFAAAPASAATFVVDFETLNDSGVTGSAFLETSDDNETLTVTINASGLEVGQPHVAHIHGRFNNGGQAMNSFTPTLDDDTDGDGFIELGEGLPRYGQIILPLTGFSADAMGNANYSMTFDLTDSSIFNADFTAEDLLPLQLREIVLHGLTVPAVGDGTPGEVDGTAGYKAVLPVAAGEIRPGNMTAAVPEPATWAMMLLGFFGLGGVMRTKTNVRRTLSYRW</sequence>
<keyword evidence="2" id="KW-0812">Transmembrane</keyword>
<dbReference type="RefSeq" id="WP_176267000.1">
    <property type="nucleotide sequence ID" value="NZ_JABWGV010000002.1"/>
</dbReference>
<dbReference type="NCBIfam" id="NF035944">
    <property type="entry name" value="PEPxxWA-CTERM"/>
    <property type="match status" value="1"/>
</dbReference>